<dbReference type="InterPro" id="IPR011330">
    <property type="entry name" value="Glyco_hydro/deAcase_b/a-brl"/>
</dbReference>
<evidence type="ECO:0008006" key="3">
    <source>
        <dbReference type="Google" id="ProtNLM"/>
    </source>
</evidence>
<dbReference type="EMBL" id="JBHSMI010000067">
    <property type="protein sequence ID" value="MFC5407537.1"/>
    <property type="molecule type" value="Genomic_DNA"/>
</dbReference>
<dbReference type="Gene3D" id="3.20.20.370">
    <property type="entry name" value="Glycoside hydrolase/deacetylase"/>
    <property type="match status" value="1"/>
</dbReference>
<accession>A0ABW0I4W1</accession>
<keyword evidence="2" id="KW-1185">Reference proteome</keyword>
<dbReference type="Proteomes" id="UP001596113">
    <property type="component" value="Unassembled WGS sequence"/>
</dbReference>
<reference evidence="2" key="1">
    <citation type="journal article" date="2019" name="Int. J. Syst. Evol. Microbiol.">
        <title>The Global Catalogue of Microorganisms (GCM) 10K type strain sequencing project: providing services to taxonomists for standard genome sequencing and annotation.</title>
        <authorList>
            <consortium name="The Broad Institute Genomics Platform"/>
            <consortium name="The Broad Institute Genome Sequencing Center for Infectious Disease"/>
            <person name="Wu L."/>
            <person name="Ma J."/>
        </authorList>
    </citation>
    <scope>NUCLEOTIDE SEQUENCE [LARGE SCALE GENOMIC DNA]</scope>
    <source>
        <strain evidence="2">CGMCC 1.18575</strain>
    </source>
</reference>
<gene>
    <name evidence="1" type="ORF">ACFPOF_32805</name>
</gene>
<dbReference type="RefSeq" id="WP_378140288.1">
    <property type="nucleotide sequence ID" value="NZ_JBHSMI010000067.1"/>
</dbReference>
<protein>
    <recommendedName>
        <fullName evidence="3">NodB homology domain-containing protein</fullName>
    </recommendedName>
</protein>
<comment type="caution">
    <text evidence="1">The sequence shown here is derived from an EMBL/GenBank/DDBJ whole genome shotgun (WGS) entry which is preliminary data.</text>
</comment>
<proteinExistence type="predicted"/>
<dbReference type="SUPFAM" id="SSF88713">
    <property type="entry name" value="Glycoside hydrolase/deacetylase"/>
    <property type="match status" value="1"/>
</dbReference>
<organism evidence="1 2">
    <name type="scientific">Cohnella soli</name>
    <dbReference type="NCBI Taxonomy" id="425005"/>
    <lineage>
        <taxon>Bacteria</taxon>
        <taxon>Bacillati</taxon>
        <taxon>Bacillota</taxon>
        <taxon>Bacilli</taxon>
        <taxon>Bacillales</taxon>
        <taxon>Paenibacillaceae</taxon>
        <taxon>Cohnella</taxon>
    </lineage>
</organism>
<evidence type="ECO:0000313" key="1">
    <source>
        <dbReference type="EMBL" id="MFC5407537.1"/>
    </source>
</evidence>
<sequence length="562" mass="63560">MKIAKVAVLLDAKHAQRYWKNGLNVFESYIGEMLSHAGIAFEWAHESHEIDKGRFDVAIVALADESEATSESLWRFAQEGGIVISYGGLNAMKERLGCYEKRSLSIGYAKLADWNPDPEVSDLRFLQARPWYVSSKNREGIEAIGTLHADQPNSATSGAALHRFAVGSGWIDRWAVNIPYTVVGMQQGTGPVVEDGIPPLDQSANIQEGLLKADDRCEMDWVTDRAVTETGAPYFAYPYADIWRETAVSHLLKRVVETGYTLPFVGYWPEGVAAVAIISHDSDGNEEPNAQKMLEVLKDCRIQSTWCMIEPGYGERIYEQVKADGHELAFHYNALEWDGGWWDEREFERQLAHLKQTAGLAEVVSNKNHYTLFEGWGELFEWCERAGIACDQTRGPSKRGNVGFLFGTCHPYFPTAWSFERNRLYDVLELSFLSQDIDLPQLADFSIVRPLLKQVYRREGVAHFLFHQAHVTKEAVADALRGVVRESREMGFVFWTSRMINDWERTRRTFKVGAVQDDYRVSVEGDRRSDEAVVWIPIGDGSDAGGRRETKFGVPCVKGRRI</sequence>
<evidence type="ECO:0000313" key="2">
    <source>
        <dbReference type="Proteomes" id="UP001596113"/>
    </source>
</evidence>
<name>A0ABW0I4W1_9BACL</name>